<keyword evidence="5" id="KW-1185">Reference proteome</keyword>
<proteinExistence type="predicted"/>
<evidence type="ECO:0000313" key="5">
    <source>
        <dbReference type="Proteomes" id="UP000027138"/>
    </source>
</evidence>
<evidence type="ECO:0000256" key="1">
    <source>
        <dbReference type="SAM" id="Coils"/>
    </source>
</evidence>
<dbReference type="EMBL" id="KK914782">
    <property type="protein sequence ID" value="KDP28470.1"/>
    <property type="molecule type" value="Genomic_DNA"/>
</dbReference>
<reference evidence="4 5" key="1">
    <citation type="journal article" date="2014" name="PLoS ONE">
        <title>Global Analysis of Gene Expression Profiles in Physic Nut (Jatropha curcas L.) Seedlings Exposed to Salt Stress.</title>
        <authorList>
            <person name="Zhang L."/>
            <person name="Zhang C."/>
            <person name="Wu P."/>
            <person name="Chen Y."/>
            <person name="Li M."/>
            <person name="Jiang H."/>
            <person name="Wu G."/>
        </authorList>
    </citation>
    <scope>NUCLEOTIDE SEQUENCE [LARGE SCALE GENOMIC DNA]</scope>
    <source>
        <strain evidence="5">cv. GZQX0401</strain>
        <tissue evidence="4">Young leaves</tissue>
    </source>
</reference>
<keyword evidence="3" id="KW-0812">Transmembrane</keyword>
<gene>
    <name evidence="4" type="ORF">JCGZ_14241</name>
</gene>
<evidence type="ECO:0000256" key="3">
    <source>
        <dbReference type="SAM" id="Phobius"/>
    </source>
</evidence>
<dbReference type="AlphaFoldDB" id="A0A067K859"/>
<dbReference type="PANTHER" id="PTHR33868">
    <property type="entry name" value="EXPRESSED PROTEIN"/>
    <property type="match status" value="1"/>
</dbReference>
<evidence type="ECO:0000313" key="4">
    <source>
        <dbReference type="EMBL" id="KDP28470.1"/>
    </source>
</evidence>
<dbReference type="STRING" id="180498.A0A067K859"/>
<dbReference type="KEGG" id="jcu:105642829"/>
<feature type="coiled-coil region" evidence="1">
    <location>
        <begin position="90"/>
        <end position="117"/>
    </location>
</feature>
<protein>
    <submittedName>
        <fullName evidence="4">Uncharacterized protein</fullName>
    </submittedName>
</protein>
<feature type="compositionally biased region" description="Polar residues" evidence="2">
    <location>
        <begin position="309"/>
        <end position="320"/>
    </location>
</feature>
<dbReference type="Proteomes" id="UP000027138">
    <property type="component" value="Unassembled WGS sequence"/>
</dbReference>
<feature type="region of interest" description="Disordered" evidence="2">
    <location>
        <begin position="294"/>
        <end position="320"/>
    </location>
</feature>
<name>A0A067K859_JATCU</name>
<keyword evidence="3" id="KW-1133">Transmembrane helix</keyword>
<accession>A0A067K859</accession>
<sequence>MAVAEARAVWQRVANRCFVQEDAKRAPKLACCQSSSSSSRQIDGGSTDAADMTDNPGVGFMPLHRNPSYSNLPPDTRWWLQLQPNYGYQKGLTYEQLNALEAEMESLRAEIADSTSKIGEVCPDDDRCRCFDGSKNSESSFDAHWKTAADCMKKDLEVKRQETIGLYDKNAPESIELKDTRVNSNWMDMDPIECCGPQKTNEYCFDPESPWIEDEKTVPWWRTTDKDDLVSLVAQKSLDYFQNCDLPPPQKMHVRRYPSVRVGSSDHDDTVPSCLNWKPQSGYISSPIVKAHGCPSSESMHGRHRTSTEGHLQSGSNKPFSYTKTSKDTIEFGQVPECDPCKAQLLEALRHSQTRAREAEKVAKQACEEKEHIIKLFFKQASQLFAYKQWFQLLQLESLYYQVKNSDQPVSTLFPVALPWMPRKGRKLRKGLQKTTRGKRGKHGRQSHDISKYAIAFALGLSLVGAGLLLGWTVGWMLPL</sequence>
<keyword evidence="3" id="KW-0472">Membrane</keyword>
<feature type="transmembrane region" description="Helical" evidence="3">
    <location>
        <begin position="453"/>
        <end position="478"/>
    </location>
</feature>
<organism evidence="4 5">
    <name type="scientific">Jatropha curcas</name>
    <name type="common">Barbados nut</name>
    <dbReference type="NCBI Taxonomy" id="180498"/>
    <lineage>
        <taxon>Eukaryota</taxon>
        <taxon>Viridiplantae</taxon>
        <taxon>Streptophyta</taxon>
        <taxon>Embryophyta</taxon>
        <taxon>Tracheophyta</taxon>
        <taxon>Spermatophyta</taxon>
        <taxon>Magnoliopsida</taxon>
        <taxon>eudicotyledons</taxon>
        <taxon>Gunneridae</taxon>
        <taxon>Pentapetalae</taxon>
        <taxon>rosids</taxon>
        <taxon>fabids</taxon>
        <taxon>Malpighiales</taxon>
        <taxon>Euphorbiaceae</taxon>
        <taxon>Crotonoideae</taxon>
        <taxon>Jatropheae</taxon>
        <taxon>Jatropha</taxon>
    </lineage>
</organism>
<dbReference type="PANTHER" id="PTHR33868:SF2">
    <property type="entry name" value="EXPRESSED PROTEIN"/>
    <property type="match status" value="1"/>
</dbReference>
<keyword evidence="1" id="KW-0175">Coiled coil</keyword>
<dbReference type="OrthoDB" id="1920951at2759"/>
<evidence type="ECO:0000256" key="2">
    <source>
        <dbReference type="SAM" id="MobiDB-lite"/>
    </source>
</evidence>